<name>A0AAJ0C8N0_9PEZI</name>
<feature type="region of interest" description="Disordered" evidence="1">
    <location>
        <begin position="197"/>
        <end position="229"/>
    </location>
</feature>
<reference evidence="2" key="1">
    <citation type="submission" date="2023-06" db="EMBL/GenBank/DDBJ databases">
        <title>Genome-scale phylogeny and comparative genomics of the fungal order Sordariales.</title>
        <authorList>
            <consortium name="Lawrence Berkeley National Laboratory"/>
            <person name="Hensen N."/>
            <person name="Bonometti L."/>
            <person name="Westerberg I."/>
            <person name="Brannstrom I.O."/>
            <person name="Guillou S."/>
            <person name="Cros-Aarteil S."/>
            <person name="Calhoun S."/>
            <person name="Haridas S."/>
            <person name="Kuo A."/>
            <person name="Mondo S."/>
            <person name="Pangilinan J."/>
            <person name="Riley R."/>
            <person name="Labutti K."/>
            <person name="Andreopoulos B."/>
            <person name="Lipzen A."/>
            <person name="Chen C."/>
            <person name="Yanf M."/>
            <person name="Daum C."/>
            <person name="Ng V."/>
            <person name="Clum A."/>
            <person name="Steindorff A."/>
            <person name="Ohm R."/>
            <person name="Martin F."/>
            <person name="Silar P."/>
            <person name="Natvig D."/>
            <person name="Lalanne C."/>
            <person name="Gautier V."/>
            <person name="Ament-Velasquez S.L."/>
            <person name="Kruys A."/>
            <person name="Hutchinson M.I."/>
            <person name="Powell A.J."/>
            <person name="Barry K."/>
            <person name="Miller A.N."/>
            <person name="Grigoriev I.V."/>
            <person name="Debuchy R."/>
            <person name="Gladieux P."/>
            <person name="Thoren M.H."/>
            <person name="Johannesson H."/>
        </authorList>
    </citation>
    <scope>NUCLEOTIDE SEQUENCE</scope>
    <source>
        <strain evidence="2">8032-3</strain>
    </source>
</reference>
<keyword evidence="3" id="KW-1185">Reference proteome</keyword>
<feature type="region of interest" description="Disordered" evidence="1">
    <location>
        <begin position="72"/>
        <end position="108"/>
    </location>
</feature>
<feature type="compositionally biased region" description="Low complexity" evidence="1">
    <location>
        <begin position="72"/>
        <end position="83"/>
    </location>
</feature>
<gene>
    <name evidence="2" type="ORF">QBC33DRAFT_215321</name>
</gene>
<proteinExistence type="predicted"/>
<dbReference type="RefSeq" id="XP_060286965.1">
    <property type="nucleotide sequence ID" value="XM_060422720.1"/>
</dbReference>
<comment type="caution">
    <text evidence="2">The sequence shown here is derived from an EMBL/GenBank/DDBJ whole genome shotgun (WGS) entry which is preliminary data.</text>
</comment>
<evidence type="ECO:0000313" key="3">
    <source>
        <dbReference type="Proteomes" id="UP001244011"/>
    </source>
</evidence>
<organism evidence="2 3">
    <name type="scientific">Phialemonium atrogriseum</name>
    <dbReference type="NCBI Taxonomy" id="1093897"/>
    <lineage>
        <taxon>Eukaryota</taxon>
        <taxon>Fungi</taxon>
        <taxon>Dikarya</taxon>
        <taxon>Ascomycota</taxon>
        <taxon>Pezizomycotina</taxon>
        <taxon>Sordariomycetes</taxon>
        <taxon>Sordariomycetidae</taxon>
        <taxon>Cephalothecales</taxon>
        <taxon>Cephalothecaceae</taxon>
        <taxon>Phialemonium</taxon>
    </lineage>
</organism>
<sequence length="229" mass="25622">MGSPLLVCPKLYTINVRRPRIMMISPSPSLSKGLGQHHNQDLALQEYYLLQEQHETLRQHLEELRPLRASMPAISNTTPSSPAASPPLVPFKPFTNGQTSPYHHARRSSLSVEPCRRFSLGGQQQAECGLVALGLEADFDMSMATGLAAEEAKLFDVNEGIKRTLTELLNCKAVRSDRSFRTWVQRRLLDAEKELRSGRRRRGANRSREGSEQWSPGRPPLILECSGGH</sequence>
<accession>A0AAJ0C8N0</accession>
<dbReference type="GeneID" id="85305907"/>
<dbReference type="EMBL" id="MU838999">
    <property type="protein sequence ID" value="KAK1770752.1"/>
    <property type="molecule type" value="Genomic_DNA"/>
</dbReference>
<evidence type="ECO:0000256" key="1">
    <source>
        <dbReference type="SAM" id="MobiDB-lite"/>
    </source>
</evidence>
<dbReference type="AlphaFoldDB" id="A0AAJ0C8N0"/>
<dbReference type="Proteomes" id="UP001244011">
    <property type="component" value="Unassembled WGS sequence"/>
</dbReference>
<evidence type="ECO:0000313" key="2">
    <source>
        <dbReference type="EMBL" id="KAK1770752.1"/>
    </source>
</evidence>
<protein>
    <submittedName>
        <fullName evidence="2">Uncharacterized protein</fullName>
    </submittedName>
</protein>